<keyword evidence="4" id="KW-1185">Reference proteome</keyword>
<evidence type="ECO:0000313" key="3">
    <source>
        <dbReference type="EMBL" id="MBR0597825.1"/>
    </source>
</evidence>
<feature type="compositionally biased region" description="Polar residues" evidence="1">
    <location>
        <begin position="79"/>
        <end position="92"/>
    </location>
</feature>
<feature type="transmembrane region" description="Helical" evidence="2">
    <location>
        <begin position="25"/>
        <end position="46"/>
    </location>
</feature>
<sequence length="138" mass="15746">MEGISVSMKRILQSLGNGDFHNIEVMGYLLLIFIFIIAVSLFWFAYRGLKLWKEKSKLEVNLLTSIDGRLQNMEENMIGKSQQDNSVKSTEPMNPDDEDMVIVPGGDKHTVSRHSTISNIGRNGRVYSKEEIELQIRD</sequence>
<name>A0A8J7W233_9FIRM</name>
<dbReference type="AlphaFoldDB" id="A0A8J7W233"/>
<protein>
    <submittedName>
        <fullName evidence="3">Uncharacterized protein</fullName>
    </submittedName>
</protein>
<organism evidence="3 4">
    <name type="scientific">Sinanaerobacter chloroacetimidivorans</name>
    <dbReference type="NCBI Taxonomy" id="2818044"/>
    <lineage>
        <taxon>Bacteria</taxon>
        <taxon>Bacillati</taxon>
        <taxon>Bacillota</taxon>
        <taxon>Clostridia</taxon>
        <taxon>Peptostreptococcales</taxon>
        <taxon>Anaerovoracaceae</taxon>
        <taxon>Sinanaerobacter</taxon>
    </lineage>
</organism>
<evidence type="ECO:0000313" key="4">
    <source>
        <dbReference type="Proteomes" id="UP000675664"/>
    </source>
</evidence>
<reference evidence="3" key="2">
    <citation type="submission" date="2021-04" db="EMBL/GenBank/DDBJ databases">
        <authorList>
            <person name="Liu J."/>
        </authorList>
    </citation>
    <scope>NUCLEOTIDE SEQUENCE</scope>
    <source>
        <strain evidence="3">BAD-6</strain>
    </source>
</reference>
<dbReference type="EMBL" id="JAGSND010000004">
    <property type="protein sequence ID" value="MBR0597825.1"/>
    <property type="molecule type" value="Genomic_DNA"/>
</dbReference>
<keyword evidence="2" id="KW-0812">Transmembrane</keyword>
<feature type="region of interest" description="Disordered" evidence="1">
    <location>
        <begin position="77"/>
        <end position="114"/>
    </location>
</feature>
<accession>A0A8J7W233</accession>
<comment type="caution">
    <text evidence="3">The sequence shown here is derived from an EMBL/GenBank/DDBJ whole genome shotgun (WGS) entry which is preliminary data.</text>
</comment>
<evidence type="ECO:0000256" key="2">
    <source>
        <dbReference type="SAM" id="Phobius"/>
    </source>
</evidence>
<proteinExistence type="predicted"/>
<keyword evidence="2" id="KW-0472">Membrane</keyword>
<dbReference type="Proteomes" id="UP000675664">
    <property type="component" value="Unassembled WGS sequence"/>
</dbReference>
<dbReference type="RefSeq" id="WP_227017953.1">
    <property type="nucleotide sequence ID" value="NZ_JAGSND010000004.1"/>
</dbReference>
<evidence type="ECO:0000256" key="1">
    <source>
        <dbReference type="SAM" id="MobiDB-lite"/>
    </source>
</evidence>
<gene>
    <name evidence="3" type="ORF">KCX82_08075</name>
</gene>
<keyword evidence="2" id="KW-1133">Transmembrane helix</keyword>
<reference evidence="3" key="1">
    <citation type="submission" date="2021-04" db="EMBL/GenBank/DDBJ databases">
        <title>Sinoanaerobacter chloroacetimidivorans sp. nov., an obligate anaerobic bacterium isolated from anaerobic sludge.</title>
        <authorList>
            <person name="Bao Y."/>
        </authorList>
    </citation>
    <scope>NUCLEOTIDE SEQUENCE</scope>
    <source>
        <strain evidence="3">BAD-6</strain>
    </source>
</reference>